<dbReference type="PANTHER" id="PTHR46732">
    <property type="entry name" value="ATP-DEPENDENT PROTEASE LA (LON) DOMAIN PROTEIN"/>
    <property type="match status" value="1"/>
</dbReference>
<gene>
    <name evidence="2" type="ORF">CLV46_0812</name>
</gene>
<evidence type="ECO:0000313" key="3">
    <source>
        <dbReference type="Proteomes" id="UP000228758"/>
    </source>
</evidence>
<dbReference type="PANTHER" id="PTHR46732:SF8">
    <property type="entry name" value="ATP-DEPENDENT PROTEASE LA (LON) DOMAIN PROTEIN"/>
    <property type="match status" value="1"/>
</dbReference>
<dbReference type="InterPro" id="IPR046336">
    <property type="entry name" value="Lon_prtase_N_sf"/>
</dbReference>
<dbReference type="SUPFAM" id="SSF88697">
    <property type="entry name" value="PUA domain-like"/>
    <property type="match status" value="1"/>
</dbReference>
<dbReference type="Gene3D" id="2.30.130.40">
    <property type="entry name" value="LON domain-like"/>
    <property type="match status" value="1"/>
</dbReference>
<protein>
    <recommendedName>
        <fullName evidence="1">Lon N-terminal domain-containing protein</fullName>
    </recommendedName>
</protein>
<dbReference type="RefSeq" id="WP_100363584.1">
    <property type="nucleotide sequence ID" value="NZ_PGFF01000001.1"/>
</dbReference>
<dbReference type="InterPro" id="IPR003111">
    <property type="entry name" value="Lon_prtase_N"/>
</dbReference>
<evidence type="ECO:0000313" key="2">
    <source>
        <dbReference type="EMBL" id="PJJ71270.1"/>
    </source>
</evidence>
<comment type="caution">
    <text evidence="2">The sequence shown here is derived from an EMBL/GenBank/DDBJ whole genome shotgun (WGS) entry which is preliminary data.</text>
</comment>
<feature type="domain" description="Lon N-terminal" evidence="1">
    <location>
        <begin position="1"/>
        <end position="195"/>
    </location>
</feature>
<reference evidence="2 3" key="1">
    <citation type="submission" date="2017-11" db="EMBL/GenBank/DDBJ databases">
        <title>Genomic Encyclopedia of Archaeal and Bacterial Type Strains, Phase II (KMG-II): From Individual Species to Whole Genera.</title>
        <authorList>
            <person name="Goeker M."/>
        </authorList>
    </citation>
    <scope>NUCLEOTIDE SEQUENCE [LARGE SCALE GENOMIC DNA]</scope>
    <source>
        <strain evidence="2 3">DSM 27393</strain>
    </source>
</reference>
<organism evidence="2 3">
    <name type="scientific">Diaminobutyricimonas aerilata</name>
    <dbReference type="NCBI Taxonomy" id="1162967"/>
    <lineage>
        <taxon>Bacteria</taxon>
        <taxon>Bacillati</taxon>
        <taxon>Actinomycetota</taxon>
        <taxon>Actinomycetes</taxon>
        <taxon>Micrococcales</taxon>
        <taxon>Microbacteriaceae</taxon>
        <taxon>Diaminobutyricimonas</taxon>
    </lineage>
</organism>
<dbReference type="Pfam" id="PF02190">
    <property type="entry name" value="LON_substr_bdg"/>
    <property type="match status" value="1"/>
</dbReference>
<dbReference type="PROSITE" id="PS51787">
    <property type="entry name" value="LON_N"/>
    <property type="match status" value="1"/>
</dbReference>
<dbReference type="OrthoDB" id="25394at2"/>
<sequence>MTELPVFPLGSVLLPNVPLALRIFEPRYLVMLAEVLQDQPPAFGVVLIERGQEVGGGDHRFTVGTVARIVELGEGDGTIELVATGTTRFQVNGWLDEDPYPRADVRMLPELPWQEEDRALLETAERTVRRALAVSSEFTEQRFPSDVVLAEDPAERAWQLAGVAPLGPLDQQRLLLATSIRELLTDLAETADGITTAYSSGWRED</sequence>
<dbReference type="EMBL" id="PGFF01000001">
    <property type="protein sequence ID" value="PJJ71270.1"/>
    <property type="molecule type" value="Genomic_DNA"/>
</dbReference>
<name>A0A2M9CHC3_9MICO</name>
<evidence type="ECO:0000259" key="1">
    <source>
        <dbReference type="PROSITE" id="PS51787"/>
    </source>
</evidence>
<keyword evidence="3" id="KW-1185">Reference proteome</keyword>
<accession>A0A2M9CHC3</accession>
<dbReference type="InterPro" id="IPR015947">
    <property type="entry name" value="PUA-like_sf"/>
</dbReference>
<proteinExistence type="predicted"/>
<dbReference type="SMART" id="SM00464">
    <property type="entry name" value="LON"/>
    <property type="match status" value="1"/>
</dbReference>
<dbReference type="Proteomes" id="UP000228758">
    <property type="component" value="Unassembled WGS sequence"/>
</dbReference>
<dbReference type="AlphaFoldDB" id="A0A2M9CHC3"/>